<dbReference type="RefSeq" id="WP_038699174.1">
    <property type="nucleotide sequence ID" value="NZ_CP009286.1"/>
</dbReference>
<gene>
    <name evidence="4" type="ORF">PSTEL_24650</name>
</gene>
<name>A0A089LWB2_9BACL</name>
<dbReference type="HOGENOM" id="CLU_138368_0_0_9"/>
<dbReference type="KEGG" id="pste:PSTEL_24650"/>
<accession>A0A089LWB2</accession>
<feature type="binding site" evidence="3">
    <location>
        <position position="143"/>
    </location>
    <ligand>
        <name>a divalent metal cation</name>
        <dbReference type="ChEBI" id="CHEBI:60240"/>
    </ligand>
</feature>
<organism evidence="4 5">
    <name type="scientific">Paenibacillus stellifer</name>
    <dbReference type="NCBI Taxonomy" id="169760"/>
    <lineage>
        <taxon>Bacteria</taxon>
        <taxon>Bacillati</taxon>
        <taxon>Bacillota</taxon>
        <taxon>Bacilli</taxon>
        <taxon>Bacillales</taxon>
        <taxon>Paenibacillaceae</taxon>
        <taxon>Paenibacillus</taxon>
    </lineage>
</organism>
<evidence type="ECO:0000313" key="5">
    <source>
        <dbReference type="Proteomes" id="UP000029507"/>
    </source>
</evidence>
<reference evidence="4 5" key="1">
    <citation type="submission" date="2014-08" db="EMBL/GenBank/DDBJ databases">
        <title>Comparative genomics of the Paenibacillus odorifer group.</title>
        <authorList>
            <person name="den Bakker H.C."/>
            <person name="Tsai Y.-C."/>
            <person name="Martin N."/>
            <person name="Korlach J."/>
            <person name="Wiedmann M."/>
        </authorList>
    </citation>
    <scope>NUCLEOTIDE SEQUENCE [LARGE SCALE GENOMIC DNA]</scope>
    <source>
        <strain evidence="4 5">DSM 14472</strain>
    </source>
</reference>
<feature type="binding site" evidence="3">
    <location>
        <position position="139"/>
    </location>
    <ligand>
        <name>a divalent metal cation</name>
        <dbReference type="ChEBI" id="CHEBI:60240"/>
    </ligand>
</feature>
<dbReference type="Pfam" id="PF05163">
    <property type="entry name" value="DinB"/>
    <property type="match status" value="1"/>
</dbReference>
<dbReference type="InterPro" id="IPR034660">
    <property type="entry name" value="DinB/YfiT-like"/>
</dbReference>
<dbReference type="Proteomes" id="UP000029507">
    <property type="component" value="Chromosome"/>
</dbReference>
<comment type="similarity">
    <text evidence="1">Belongs to the DinB family.</text>
</comment>
<dbReference type="InterPro" id="IPR007837">
    <property type="entry name" value="DinB"/>
</dbReference>
<keyword evidence="5" id="KW-1185">Reference proteome</keyword>
<evidence type="ECO:0000256" key="1">
    <source>
        <dbReference type="ARBA" id="ARBA00008635"/>
    </source>
</evidence>
<dbReference type="Gene3D" id="1.20.120.450">
    <property type="entry name" value="dinb family like domain"/>
    <property type="match status" value="1"/>
</dbReference>
<evidence type="ECO:0000256" key="3">
    <source>
        <dbReference type="PIRSR" id="PIRSR607837-1"/>
    </source>
</evidence>
<keyword evidence="2 3" id="KW-0479">Metal-binding</keyword>
<evidence type="ECO:0000256" key="2">
    <source>
        <dbReference type="ARBA" id="ARBA00022723"/>
    </source>
</evidence>
<feature type="binding site" evidence="3">
    <location>
        <position position="54"/>
    </location>
    <ligand>
        <name>a divalent metal cation</name>
        <dbReference type="ChEBI" id="CHEBI:60240"/>
    </ligand>
</feature>
<dbReference type="EMBL" id="CP009286">
    <property type="protein sequence ID" value="AIQ65821.1"/>
    <property type="molecule type" value="Genomic_DNA"/>
</dbReference>
<sequence length="164" mass="19222">MQDSQAVTEMKKLLFEELELIARTTGALLRLVAPEHWEYRPRDNMRTLLELAQHLVAIPYVDLLILQEHPHNDIQQAEAEIDRERTAEPLSAWMSKGLSDLKAYMEGLSDEDFLYKTTKPFYLEHGTAQAKWLIEIVTHAQHHRAQLFNYMKELGYEVNMSHLY</sequence>
<proteinExistence type="inferred from homology"/>
<dbReference type="SUPFAM" id="SSF109854">
    <property type="entry name" value="DinB/YfiT-like putative metalloenzymes"/>
    <property type="match status" value="1"/>
</dbReference>
<evidence type="ECO:0000313" key="4">
    <source>
        <dbReference type="EMBL" id="AIQ65821.1"/>
    </source>
</evidence>
<dbReference type="AlphaFoldDB" id="A0A089LWB2"/>
<protein>
    <submittedName>
        <fullName evidence="4">Damage-inducible protein DinB</fullName>
    </submittedName>
</protein>
<dbReference type="STRING" id="169760.PSTEL_24650"/>
<dbReference type="GO" id="GO:0046872">
    <property type="term" value="F:metal ion binding"/>
    <property type="evidence" value="ECO:0007669"/>
    <property type="project" value="UniProtKB-KW"/>
</dbReference>
<dbReference type="OrthoDB" id="2427314at2"/>